<protein>
    <submittedName>
        <fullName evidence="2">DUF2179 domain-containing protein</fullName>
    </submittedName>
</protein>
<dbReference type="Gene3D" id="3.40.50.1000">
    <property type="entry name" value="HAD superfamily/HAD-like"/>
    <property type="match status" value="2"/>
</dbReference>
<name>A0A0K0D7T6_ANGCA</name>
<dbReference type="InterPro" id="IPR036412">
    <property type="entry name" value="HAD-like_sf"/>
</dbReference>
<accession>A0A0K0D7T6</accession>
<dbReference type="Proteomes" id="UP000035642">
    <property type="component" value="Unassembled WGS sequence"/>
</dbReference>
<reference evidence="1" key="1">
    <citation type="submission" date="2012-09" db="EMBL/GenBank/DDBJ databases">
        <authorList>
            <person name="Martin A.A."/>
        </authorList>
    </citation>
    <scope>NUCLEOTIDE SEQUENCE</scope>
</reference>
<keyword evidence="1" id="KW-1185">Reference proteome</keyword>
<dbReference type="STRING" id="6313.A0A0K0D7T6"/>
<sequence length="89" mass="10227">MEGNVGAIVAAVSKASNREAIVIGKPHRPVFDYVKKKWHIDETRTMMICSRFDDVFNVQAEFTGRVCVLSRCPILRDRRTREGYIVHFS</sequence>
<dbReference type="InterPro" id="IPR023214">
    <property type="entry name" value="HAD_sf"/>
</dbReference>
<evidence type="ECO:0000313" key="2">
    <source>
        <dbReference type="WBParaSite" id="ACAC_0000613101-mRNA-1"/>
    </source>
</evidence>
<organism evidence="1 2">
    <name type="scientific">Angiostrongylus cantonensis</name>
    <name type="common">Rat lungworm</name>
    <dbReference type="NCBI Taxonomy" id="6313"/>
    <lineage>
        <taxon>Eukaryota</taxon>
        <taxon>Metazoa</taxon>
        <taxon>Ecdysozoa</taxon>
        <taxon>Nematoda</taxon>
        <taxon>Chromadorea</taxon>
        <taxon>Rhabditida</taxon>
        <taxon>Rhabditina</taxon>
        <taxon>Rhabditomorpha</taxon>
        <taxon>Strongyloidea</taxon>
        <taxon>Metastrongylidae</taxon>
        <taxon>Angiostrongylus</taxon>
    </lineage>
</organism>
<evidence type="ECO:0000313" key="1">
    <source>
        <dbReference type="Proteomes" id="UP000035642"/>
    </source>
</evidence>
<dbReference type="AlphaFoldDB" id="A0A0K0D7T6"/>
<proteinExistence type="predicted"/>
<reference evidence="2" key="2">
    <citation type="submission" date="2017-02" db="UniProtKB">
        <authorList>
            <consortium name="WormBaseParasite"/>
        </authorList>
    </citation>
    <scope>IDENTIFICATION</scope>
</reference>
<dbReference type="WBParaSite" id="ACAC_0000613101-mRNA-1">
    <property type="protein sequence ID" value="ACAC_0000613101-mRNA-1"/>
    <property type="gene ID" value="ACAC_0000613101"/>
</dbReference>
<dbReference type="SUPFAM" id="SSF56784">
    <property type="entry name" value="HAD-like"/>
    <property type="match status" value="1"/>
</dbReference>